<dbReference type="PANTHER" id="PTHR24276">
    <property type="entry name" value="POLYSERASE-RELATED"/>
    <property type="match status" value="1"/>
</dbReference>
<evidence type="ECO:0000256" key="4">
    <source>
        <dbReference type="ARBA" id="ARBA00022825"/>
    </source>
</evidence>
<reference evidence="10" key="1">
    <citation type="submission" date="2021-03" db="EMBL/GenBank/DDBJ databases">
        <title>Chromosome level genome of the anhydrobiotic midge Polypedilum vanderplanki.</title>
        <authorList>
            <person name="Yoshida Y."/>
            <person name="Kikawada T."/>
            <person name="Gusev O."/>
        </authorList>
    </citation>
    <scope>NUCLEOTIDE SEQUENCE</scope>
    <source>
        <strain evidence="10">NIAS01</strain>
        <tissue evidence="10">Whole body or cell culture</tissue>
    </source>
</reference>
<dbReference type="PRINTS" id="PR00722">
    <property type="entry name" value="CHYMOTRYPSIN"/>
</dbReference>
<keyword evidence="5" id="KW-1015">Disulfide bond</keyword>
<feature type="chain" id="PRO_5039933856" description="Peptidase S1 domain-containing protein" evidence="8">
    <location>
        <begin position="17"/>
        <end position="260"/>
    </location>
</feature>
<evidence type="ECO:0000256" key="2">
    <source>
        <dbReference type="ARBA" id="ARBA00022757"/>
    </source>
</evidence>
<evidence type="ECO:0000256" key="5">
    <source>
        <dbReference type="ARBA" id="ARBA00023157"/>
    </source>
</evidence>
<dbReference type="FunFam" id="2.40.10.10:FF:000068">
    <property type="entry name" value="transmembrane protease serine 2"/>
    <property type="match status" value="1"/>
</dbReference>
<evidence type="ECO:0000313" key="11">
    <source>
        <dbReference type="Proteomes" id="UP001107558"/>
    </source>
</evidence>
<dbReference type="InterPro" id="IPR033116">
    <property type="entry name" value="TRYPSIN_SER"/>
</dbReference>
<dbReference type="Gene3D" id="2.40.10.10">
    <property type="entry name" value="Trypsin-like serine proteases"/>
    <property type="match status" value="1"/>
</dbReference>
<evidence type="ECO:0000256" key="1">
    <source>
        <dbReference type="ARBA" id="ARBA00022670"/>
    </source>
</evidence>
<dbReference type="InterPro" id="IPR009003">
    <property type="entry name" value="Peptidase_S1_PA"/>
</dbReference>
<sequence length="260" mass="27615">MKFFILIVSLFAAVSAFPNREERIVGGSVAKPNSHPFVVLLVVNLPNHNDAMCGGSIISKTVILTAAHCLQGSISTEVAAGVHDITHEEPTQQHMTVMPPQYRVHSQFNPKNFNNDVATLILPHQLTLNKYVATITLAKANIGLLEGVNAMSLGWGDTVNGGPHSNVLKEVTNKIIKNSECVPHYTGGIVNAAAMCVASTNRNGICDGDSGGPLVIAQGSNLIQVGIASFIPTRPNTCGVVPAGYARVSSFIAWIESHMK</sequence>
<organism evidence="10 11">
    <name type="scientific">Polypedilum vanderplanki</name>
    <name type="common">Sleeping chironomid midge</name>
    <dbReference type="NCBI Taxonomy" id="319348"/>
    <lineage>
        <taxon>Eukaryota</taxon>
        <taxon>Metazoa</taxon>
        <taxon>Ecdysozoa</taxon>
        <taxon>Arthropoda</taxon>
        <taxon>Hexapoda</taxon>
        <taxon>Insecta</taxon>
        <taxon>Pterygota</taxon>
        <taxon>Neoptera</taxon>
        <taxon>Endopterygota</taxon>
        <taxon>Diptera</taxon>
        <taxon>Nematocera</taxon>
        <taxon>Chironomoidea</taxon>
        <taxon>Chironomidae</taxon>
        <taxon>Chironominae</taxon>
        <taxon>Polypedilum</taxon>
        <taxon>Polypedilum</taxon>
    </lineage>
</organism>
<keyword evidence="8" id="KW-0732">Signal</keyword>
<evidence type="ECO:0000256" key="7">
    <source>
        <dbReference type="RuleBase" id="RU363034"/>
    </source>
</evidence>
<dbReference type="SUPFAM" id="SSF50494">
    <property type="entry name" value="Trypsin-like serine proteases"/>
    <property type="match status" value="1"/>
</dbReference>
<dbReference type="PANTHER" id="PTHR24276:SF98">
    <property type="entry name" value="FI18310P1-RELATED"/>
    <property type="match status" value="1"/>
</dbReference>
<keyword evidence="3 7" id="KW-0378">Hydrolase</keyword>
<dbReference type="CDD" id="cd00190">
    <property type="entry name" value="Tryp_SPc"/>
    <property type="match status" value="1"/>
</dbReference>
<dbReference type="GO" id="GO:0006508">
    <property type="term" value="P:proteolysis"/>
    <property type="evidence" value="ECO:0007669"/>
    <property type="project" value="UniProtKB-KW"/>
</dbReference>
<name>A0A9J6BN09_POLVA</name>
<dbReference type="AlphaFoldDB" id="A0A9J6BN09"/>
<protein>
    <recommendedName>
        <fullName evidence="9">Peptidase S1 domain-containing protein</fullName>
    </recommendedName>
</protein>
<comment type="similarity">
    <text evidence="6">Belongs to the peptidase S1 family. CLIP subfamily.</text>
</comment>
<dbReference type="InterPro" id="IPR001254">
    <property type="entry name" value="Trypsin_dom"/>
</dbReference>
<comment type="caution">
    <text evidence="10">The sequence shown here is derived from an EMBL/GenBank/DDBJ whole genome shotgun (WGS) entry which is preliminary data.</text>
</comment>
<keyword evidence="1 7" id="KW-0645">Protease</keyword>
<dbReference type="PROSITE" id="PS00135">
    <property type="entry name" value="TRYPSIN_SER"/>
    <property type="match status" value="1"/>
</dbReference>
<dbReference type="PROSITE" id="PS50240">
    <property type="entry name" value="TRYPSIN_DOM"/>
    <property type="match status" value="1"/>
</dbReference>
<evidence type="ECO:0000256" key="3">
    <source>
        <dbReference type="ARBA" id="ARBA00022801"/>
    </source>
</evidence>
<dbReference type="Proteomes" id="UP001107558">
    <property type="component" value="Chromosome 3"/>
</dbReference>
<dbReference type="EMBL" id="JADBJN010000003">
    <property type="protein sequence ID" value="KAG5671257.1"/>
    <property type="molecule type" value="Genomic_DNA"/>
</dbReference>
<gene>
    <name evidence="10" type="ORF">PVAND_001465</name>
</gene>
<dbReference type="InterPro" id="IPR018114">
    <property type="entry name" value="TRYPSIN_HIS"/>
</dbReference>
<dbReference type="InterPro" id="IPR001314">
    <property type="entry name" value="Peptidase_S1A"/>
</dbReference>
<keyword evidence="2" id="KW-0222">Digestion</keyword>
<dbReference type="InterPro" id="IPR050430">
    <property type="entry name" value="Peptidase_S1"/>
</dbReference>
<dbReference type="Pfam" id="PF00089">
    <property type="entry name" value="Trypsin"/>
    <property type="match status" value="1"/>
</dbReference>
<evidence type="ECO:0000256" key="6">
    <source>
        <dbReference type="ARBA" id="ARBA00024195"/>
    </source>
</evidence>
<dbReference type="PROSITE" id="PS00134">
    <property type="entry name" value="TRYPSIN_HIS"/>
    <property type="match status" value="1"/>
</dbReference>
<feature type="domain" description="Peptidase S1" evidence="9">
    <location>
        <begin position="24"/>
        <end position="260"/>
    </location>
</feature>
<dbReference type="OrthoDB" id="5565075at2759"/>
<dbReference type="InterPro" id="IPR043504">
    <property type="entry name" value="Peptidase_S1_PA_chymotrypsin"/>
</dbReference>
<keyword evidence="4 7" id="KW-0720">Serine protease</keyword>
<accession>A0A9J6BN09</accession>
<evidence type="ECO:0000313" key="10">
    <source>
        <dbReference type="EMBL" id="KAG5671257.1"/>
    </source>
</evidence>
<keyword evidence="11" id="KW-1185">Reference proteome</keyword>
<dbReference type="SMART" id="SM00020">
    <property type="entry name" value="Tryp_SPc"/>
    <property type="match status" value="1"/>
</dbReference>
<evidence type="ECO:0000259" key="9">
    <source>
        <dbReference type="PROSITE" id="PS50240"/>
    </source>
</evidence>
<dbReference type="GO" id="GO:0004252">
    <property type="term" value="F:serine-type endopeptidase activity"/>
    <property type="evidence" value="ECO:0007669"/>
    <property type="project" value="InterPro"/>
</dbReference>
<dbReference type="GO" id="GO:0007586">
    <property type="term" value="P:digestion"/>
    <property type="evidence" value="ECO:0007669"/>
    <property type="project" value="UniProtKB-KW"/>
</dbReference>
<proteinExistence type="inferred from homology"/>
<evidence type="ECO:0000256" key="8">
    <source>
        <dbReference type="SAM" id="SignalP"/>
    </source>
</evidence>
<feature type="signal peptide" evidence="8">
    <location>
        <begin position="1"/>
        <end position="16"/>
    </location>
</feature>